<gene>
    <name evidence="3" type="ORF">PPACK8108_LOCUS24744</name>
</gene>
<evidence type="ECO:0000256" key="2">
    <source>
        <dbReference type="SAM" id="SignalP"/>
    </source>
</evidence>
<keyword evidence="4" id="KW-1185">Reference proteome</keyword>
<organism evidence="3 4">
    <name type="scientific">Phakopsora pachyrhizi</name>
    <name type="common">Asian soybean rust disease fungus</name>
    <dbReference type="NCBI Taxonomy" id="170000"/>
    <lineage>
        <taxon>Eukaryota</taxon>
        <taxon>Fungi</taxon>
        <taxon>Dikarya</taxon>
        <taxon>Basidiomycota</taxon>
        <taxon>Pucciniomycotina</taxon>
        <taxon>Pucciniomycetes</taxon>
        <taxon>Pucciniales</taxon>
        <taxon>Phakopsoraceae</taxon>
        <taxon>Phakopsora</taxon>
    </lineage>
</organism>
<comment type="caution">
    <text evidence="3">The sequence shown here is derived from an EMBL/GenBank/DDBJ whole genome shotgun (WGS) entry which is preliminary data.</text>
</comment>
<protein>
    <submittedName>
        <fullName evidence="3">Expressed protein</fullName>
    </submittedName>
</protein>
<accession>A0AAV0BQI4</accession>
<reference evidence="3" key="1">
    <citation type="submission" date="2022-06" db="EMBL/GenBank/DDBJ databases">
        <authorList>
            <consortium name="SYNGENTA / RWTH Aachen University"/>
        </authorList>
    </citation>
    <scope>NUCLEOTIDE SEQUENCE</scope>
</reference>
<evidence type="ECO:0000313" key="3">
    <source>
        <dbReference type="EMBL" id="CAH7689621.1"/>
    </source>
</evidence>
<evidence type="ECO:0000313" key="4">
    <source>
        <dbReference type="Proteomes" id="UP001153365"/>
    </source>
</evidence>
<proteinExistence type="predicted"/>
<dbReference type="Proteomes" id="UP001153365">
    <property type="component" value="Unassembled WGS sequence"/>
</dbReference>
<dbReference type="EMBL" id="CALTRL010006108">
    <property type="protein sequence ID" value="CAH7689621.1"/>
    <property type="molecule type" value="Genomic_DNA"/>
</dbReference>
<feature type="signal peptide" evidence="2">
    <location>
        <begin position="1"/>
        <end position="21"/>
    </location>
</feature>
<feature type="region of interest" description="Disordered" evidence="1">
    <location>
        <begin position="81"/>
        <end position="105"/>
    </location>
</feature>
<sequence length="513" mass="59943">MINHSFFPLLLLLASIFFTLFCPEKSGIILYASASHIPPDTINLLAESSHPEGSSDKLVGSLGDYAHNEDEVVPSDSFIKRPRDESISDDSSSNPEYEERSKRSRYMERKRLREKMLKFRKSHSEISRGRLTEVSSQRSLPLLIPECDEFTLLKLALKRVSSEDFIEYFTAKIRLSFEDRKPGTKEEYDGIARLFDALDRLEIPLEEFKSLGNSILSNNRNLNFLAIVVSKIITNEWGYTSIFQTSNIKEFLLNHPDLARLHRLMTVCDENHWKKIEYTFLRAHLEGRYYNDVLYNDMVLDTLRAQVKDGFLKLDKPLKDGFKLPYEFNLNYYKDKPFESYTTSVFVFHTINYLRNYYKGVGVRSSLAYHAPPFKGIFRIFHKALKVQMAIINPENVKKFRLKDSDATSTITKYLRTMIHHPTSDEQPDSYFQLDDVSLKMLKASSYTDNWISKILAAAKEFHDEYNKFKSDWPLAYGNTDSVYKDKYFKIYYADYIRMIDQEKGRIEKTARS</sequence>
<feature type="chain" id="PRO_5043404144" evidence="2">
    <location>
        <begin position="22"/>
        <end position="513"/>
    </location>
</feature>
<dbReference type="AlphaFoldDB" id="A0AAV0BQI4"/>
<keyword evidence="2" id="KW-0732">Signal</keyword>
<evidence type="ECO:0000256" key="1">
    <source>
        <dbReference type="SAM" id="MobiDB-lite"/>
    </source>
</evidence>
<name>A0AAV0BQI4_PHAPC</name>